<dbReference type="AlphaFoldDB" id="X1GL03"/>
<protein>
    <submittedName>
        <fullName evidence="1">Uncharacterized protein</fullName>
    </submittedName>
</protein>
<dbReference type="EMBL" id="BARU01018614">
    <property type="protein sequence ID" value="GAH58581.1"/>
    <property type="molecule type" value="Genomic_DNA"/>
</dbReference>
<accession>X1GL03</accession>
<proteinExistence type="predicted"/>
<evidence type="ECO:0000313" key="1">
    <source>
        <dbReference type="EMBL" id="GAH58581.1"/>
    </source>
</evidence>
<comment type="caution">
    <text evidence="1">The sequence shown here is derived from an EMBL/GenBank/DDBJ whole genome shotgun (WGS) entry which is preliminary data.</text>
</comment>
<organism evidence="1">
    <name type="scientific">marine sediment metagenome</name>
    <dbReference type="NCBI Taxonomy" id="412755"/>
    <lineage>
        <taxon>unclassified sequences</taxon>
        <taxon>metagenomes</taxon>
        <taxon>ecological metagenomes</taxon>
    </lineage>
</organism>
<name>X1GL03_9ZZZZ</name>
<sequence>MTPKKMKDWIDGATYEDMLTRWRWAPSGSPWFQGEIGKYFELIMSQKRKEIGPTEATRISKRVGWEKDLRI</sequence>
<gene>
    <name evidence="1" type="ORF">S03H2_30760</name>
</gene>
<reference evidence="1" key="1">
    <citation type="journal article" date="2014" name="Front. Microbiol.">
        <title>High frequency of phylogenetically diverse reductive dehalogenase-homologous genes in deep subseafloor sedimentary metagenomes.</title>
        <authorList>
            <person name="Kawai M."/>
            <person name="Futagami T."/>
            <person name="Toyoda A."/>
            <person name="Takaki Y."/>
            <person name="Nishi S."/>
            <person name="Hori S."/>
            <person name="Arai W."/>
            <person name="Tsubouchi T."/>
            <person name="Morono Y."/>
            <person name="Uchiyama I."/>
            <person name="Ito T."/>
            <person name="Fujiyama A."/>
            <person name="Inagaki F."/>
            <person name="Takami H."/>
        </authorList>
    </citation>
    <scope>NUCLEOTIDE SEQUENCE</scope>
    <source>
        <strain evidence="1">Expedition CK06-06</strain>
    </source>
</reference>